<dbReference type="PANTHER" id="PTHR46481:SF10">
    <property type="entry name" value="ZINC FINGER BED DOMAIN-CONTAINING PROTEIN 39"/>
    <property type="match status" value="1"/>
</dbReference>
<evidence type="ECO:0000256" key="3">
    <source>
        <dbReference type="ARBA" id="ARBA00022771"/>
    </source>
</evidence>
<dbReference type="PANTHER" id="PTHR46481">
    <property type="entry name" value="ZINC FINGER BED DOMAIN-CONTAINING PROTEIN 4"/>
    <property type="match status" value="1"/>
</dbReference>
<evidence type="ECO:0000313" key="6">
    <source>
        <dbReference type="EMBL" id="KAE9388198.1"/>
    </source>
</evidence>
<dbReference type="AlphaFoldDB" id="A0A6A4GRB7"/>
<dbReference type="GO" id="GO:0008270">
    <property type="term" value="F:zinc ion binding"/>
    <property type="evidence" value="ECO:0007669"/>
    <property type="project" value="UniProtKB-KW"/>
</dbReference>
<keyword evidence="2" id="KW-0479">Metal-binding</keyword>
<dbReference type="EMBL" id="ML769756">
    <property type="protein sequence ID" value="KAE9388198.1"/>
    <property type="molecule type" value="Genomic_DNA"/>
</dbReference>
<gene>
    <name evidence="6" type="ORF">BT96DRAFT_836620</name>
</gene>
<keyword evidence="3" id="KW-0863">Zinc-finger</keyword>
<evidence type="ECO:0000256" key="5">
    <source>
        <dbReference type="ARBA" id="ARBA00023242"/>
    </source>
</evidence>
<name>A0A6A4GRB7_9AGAR</name>
<dbReference type="SUPFAM" id="SSF140996">
    <property type="entry name" value="Hermes dimerisation domain"/>
    <property type="match status" value="1"/>
</dbReference>
<evidence type="ECO:0000256" key="2">
    <source>
        <dbReference type="ARBA" id="ARBA00022723"/>
    </source>
</evidence>
<organism evidence="6 7">
    <name type="scientific">Gymnopus androsaceus JB14</name>
    <dbReference type="NCBI Taxonomy" id="1447944"/>
    <lineage>
        <taxon>Eukaryota</taxon>
        <taxon>Fungi</taxon>
        <taxon>Dikarya</taxon>
        <taxon>Basidiomycota</taxon>
        <taxon>Agaricomycotina</taxon>
        <taxon>Agaricomycetes</taxon>
        <taxon>Agaricomycetidae</taxon>
        <taxon>Agaricales</taxon>
        <taxon>Marasmiineae</taxon>
        <taxon>Omphalotaceae</taxon>
        <taxon>Gymnopus</taxon>
    </lineage>
</organism>
<keyword evidence="7" id="KW-1185">Reference proteome</keyword>
<evidence type="ECO:0000256" key="4">
    <source>
        <dbReference type="ARBA" id="ARBA00022833"/>
    </source>
</evidence>
<evidence type="ECO:0000256" key="1">
    <source>
        <dbReference type="ARBA" id="ARBA00004123"/>
    </source>
</evidence>
<sequence length="109" mass="12650">MNIYNSVVMARWVAESARPFQVIADHRYQWLQHAGCPEHYIPSQETVGRDVKALFNKTKETIAEELQEYDGEIAIMLDTWKSPNHCPFMSIMGSWLRKGKDGKEELITH</sequence>
<dbReference type="InterPro" id="IPR052035">
    <property type="entry name" value="ZnF_BED_domain_contain"/>
</dbReference>
<accession>A0A6A4GRB7</accession>
<dbReference type="Proteomes" id="UP000799118">
    <property type="component" value="Unassembled WGS sequence"/>
</dbReference>
<evidence type="ECO:0008006" key="8">
    <source>
        <dbReference type="Google" id="ProtNLM"/>
    </source>
</evidence>
<protein>
    <recommendedName>
        <fullName evidence="8">DUF659 domain-containing protein</fullName>
    </recommendedName>
</protein>
<keyword evidence="5" id="KW-0539">Nucleus</keyword>
<evidence type="ECO:0000313" key="7">
    <source>
        <dbReference type="Proteomes" id="UP000799118"/>
    </source>
</evidence>
<dbReference type="GO" id="GO:0005634">
    <property type="term" value="C:nucleus"/>
    <property type="evidence" value="ECO:0007669"/>
    <property type="project" value="UniProtKB-SubCell"/>
</dbReference>
<reference evidence="6" key="1">
    <citation type="journal article" date="2019" name="Environ. Microbiol.">
        <title>Fungal ecological strategies reflected in gene transcription - a case study of two litter decomposers.</title>
        <authorList>
            <person name="Barbi F."/>
            <person name="Kohler A."/>
            <person name="Barry K."/>
            <person name="Baskaran P."/>
            <person name="Daum C."/>
            <person name="Fauchery L."/>
            <person name="Ihrmark K."/>
            <person name="Kuo A."/>
            <person name="LaButti K."/>
            <person name="Lipzen A."/>
            <person name="Morin E."/>
            <person name="Grigoriev I.V."/>
            <person name="Henrissat B."/>
            <person name="Lindahl B."/>
            <person name="Martin F."/>
        </authorList>
    </citation>
    <scope>NUCLEOTIDE SEQUENCE</scope>
    <source>
        <strain evidence="6">JB14</strain>
    </source>
</reference>
<dbReference type="OrthoDB" id="2677917at2759"/>
<proteinExistence type="predicted"/>
<comment type="subcellular location">
    <subcellularLocation>
        <location evidence="1">Nucleus</location>
    </subcellularLocation>
</comment>
<keyword evidence="4" id="KW-0862">Zinc</keyword>